<dbReference type="PROSITE" id="PS00028">
    <property type="entry name" value="ZINC_FINGER_C2H2_1"/>
    <property type="match status" value="14"/>
</dbReference>
<feature type="compositionally biased region" description="Acidic residues" evidence="8">
    <location>
        <begin position="7"/>
        <end position="18"/>
    </location>
</feature>
<feature type="domain" description="C2H2-type" evidence="9">
    <location>
        <begin position="383"/>
        <end position="412"/>
    </location>
</feature>
<keyword evidence="5" id="KW-0805">Transcription regulation</keyword>
<dbReference type="GO" id="GO:0000981">
    <property type="term" value="F:DNA-binding transcription factor activity, RNA polymerase II-specific"/>
    <property type="evidence" value="ECO:0007669"/>
    <property type="project" value="TreeGrafter"/>
</dbReference>
<dbReference type="SMART" id="SM00355">
    <property type="entry name" value="ZnF_C2H2"/>
    <property type="match status" value="18"/>
</dbReference>
<feature type="region of interest" description="Disordered" evidence="8">
    <location>
        <begin position="1"/>
        <end position="146"/>
    </location>
</feature>
<dbReference type="GO" id="GO:0008270">
    <property type="term" value="F:zinc ion binding"/>
    <property type="evidence" value="ECO:0007669"/>
    <property type="project" value="UniProtKB-KW"/>
</dbReference>
<sequence length="1271" mass="144682">EKTSAEEVVDSEDNESNDGIDCHINDETDVGSDAEDNEDNNHMNKDITRDETQSESNIDFKPMIGRNNAENNENNNHMNEDLNNKTNELNDNSSGNQRGSELNTTYNTRKRKYISMETEDNDSECEEYRPDLSDNEMDDKPDEESIAGKPLLREPHLCDYKGCGRFFRDSYALKRHAFCHLSAKTKTSMVYKRRPDDRYLCLMSACNEVCKDRDALRLHQMSHLNECPQTDSPDELNSGSADCQRVCELKTKINRKRQQKSISEGHGSETEEYGSGAFHCNESNDGIDCHNNDDLNESNDLNAKTKNSMVFEQRLDGRYVCLMGACNGVYDNTANLRSHQMSHLNEKFANNCGFGLSDNQMDDKSCGEGMSGNRLRRAPDGKYLCDYKSCGKSYNSRSTLRNHRSSHLSDEMKASMVYKRRSDGQFLCLINACNAVFNSRQALRSHQMSHLKEPLKCPQTDCPFAAHTRADFQRHAKTHIMREKCPPIDCPIDVNEELNDESIDGQIVSEINAKTSDEHKSAESEDNGSDLSDNEMDDKWMCWIEPSKQNGKFVCDYRGCNSAFPETTHLKRHAFSHLSAKIKTSMVYKRRPDGWCVCLMDACNAVYKANRDLRGHQMSHLKTPLKCPPIDCPNELNTKTNGKRKQESKINGEPEECGSGLSDNEMDDKSGDEWMGEKQLRRATNRKYLCDYRGCGLSFTGPSFLRTHAFSHLNANEKKSMKFTKRSDGRYVCLMGACNEVFKDIRNLRGHQMSHLKEPLKCPDCAFHGLTQAAFNKHLRTHPNAYVCDTCGARYSRKKTFDDHKRIHSKSDQFKCDWPECGRSFIWECQLRDHMNTHTAAVNHPCEWPGCERTYTNITSLKLHVNRWSDSHTLANGTDTQPSLYALYSRSLTTGPFARVVNGSHFQSIGCQTSDEFINEELIQREEKTSAEEVVNCEDNELNDGIDCHINDEIVIGSDAEDNEDNNHMNEDLNNKTNELNDNSSDNQRGIELNTAYNTWKRKYISMIGKHHTEAFDSTSTLTPPFSPEPQLKVILIDTTVEYLSEGTNGPLNIVTAKAIPLNDSSVIAISGSSKTDMSCVSPSNVAPQCSSRSRGRFEMNADSKRRIHKCRFNGCKKTYIKSSHLTAHQRTHTGEKPYKCSWEGCEWRFARSDELTRHSRKHTGSKPFKCSHCGRCFSRSDHLALHMKRHQLQMAGKPLRKGSNGKYRCDYRGCGLYFGYTWGLRKHSFNHLNAKTKKSMVFEIKADGRYVYQLADCNYTLGFKRPPGVT</sequence>
<feature type="compositionally biased region" description="Low complexity" evidence="8">
    <location>
        <begin position="67"/>
        <end position="77"/>
    </location>
</feature>
<dbReference type="Pfam" id="PF00096">
    <property type="entry name" value="zf-C2H2"/>
    <property type="match status" value="2"/>
</dbReference>
<dbReference type="InterPro" id="IPR013087">
    <property type="entry name" value="Znf_C2H2_type"/>
</dbReference>
<accession>A0A7R9L0D8</accession>
<keyword evidence="2" id="KW-0677">Repeat</keyword>
<feature type="compositionally biased region" description="Acidic residues" evidence="8">
    <location>
        <begin position="133"/>
        <end position="145"/>
    </location>
</feature>
<feature type="domain" description="C2H2-type" evidence="9">
    <location>
        <begin position="156"/>
        <end position="185"/>
    </location>
</feature>
<dbReference type="SUPFAM" id="SSF57667">
    <property type="entry name" value="beta-beta-alpha zinc fingers"/>
    <property type="match status" value="4"/>
</dbReference>
<gene>
    <name evidence="10" type="ORF">OSB1V03_LOCUS13161</name>
</gene>
<dbReference type="InterPro" id="IPR050329">
    <property type="entry name" value="GLI_C2H2-zinc-finger"/>
</dbReference>
<dbReference type="AlphaFoldDB" id="A0A7R9L0D8"/>
<dbReference type="Gene3D" id="3.30.160.60">
    <property type="entry name" value="Classic Zinc Finger"/>
    <property type="match status" value="8"/>
</dbReference>
<feature type="compositionally biased region" description="Basic and acidic residues" evidence="8">
    <location>
        <begin position="39"/>
        <end position="52"/>
    </location>
</feature>
<proteinExistence type="predicted"/>
<dbReference type="GO" id="GO:0045944">
    <property type="term" value="P:positive regulation of transcription by RNA polymerase II"/>
    <property type="evidence" value="ECO:0007669"/>
    <property type="project" value="UniProtKB-ARBA"/>
</dbReference>
<feature type="domain" description="C2H2-type" evidence="9">
    <location>
        <begin position="319"/>
        <end position="348"/>
    </location>
</feature>
<keyword evidence="3 7" id="KW-0863">Zinc-finger</keyword>
<dbReference type="EMBL" id="CAJPIZ010011511">
    <property type="protein sequence ID" value="CAG2113189.1"/>
    <property type="molecule type" value="Genomic_DNA"/>
</dbReference>
<keyword evidence="4" id="KW-0862">Zinc</keyword>
<keyword evidence="6" id="KW-0804">Transcription</keyword>
<feature type="domain" description="C2H2-type" evidence="9">
    <location>
        <begin position="1169"/>
        <end position="1196"/>
    </location>
</feature>
<dbReference type="PROSITE" id="PS50157">
    <property type="entry name" value="ZINC_FINGER_C2H2_2"/>
    <property type="match status" value="14"/>
</dbReference>
<evidence type="ECO:0000256" key="1">
    <source>
        <dbReference type="ARBA" id="ARBA00022723"/>
    </source>
</evidence>
<evidence type="ECO:0000256" key="4">
    <source>
        <dbReference type="ARBA" id="ARBA00022833"/>
    </source>
</evidence>
<evidence type="ECO:0000256" key="3">
    <source>
        <dbReference type="ARBA" id="ARBA00022771"/>
    </source>
</evidence>
<feature type="domain" description="C2H2-type" evidence="9">
    <location>
        <begin position="814"/>
        <end position="843"/>
    </location>
</feature>
<dbReference type="InterPro" id="IPR036236">
    <property type="entry name" value="Znf_C2H2_sf"/>
</dbReference>
<feature type="non-terminal residue" evidence="10">
    <location>
        <position position="1271"/>
    </location>
</feature>
<evidence type="ECO:0000313" key="10">
    <source>
        <dbReference type="EMBL" id="CAD7632759.1"/>
    </source>
</evidence>
<feature type="domain" description="C2H2-type" evidence="9">
    <location>
        <begin position="731"/>
        <end position="760"/>
    </location>
</feature>
<dbReference type="GO" id="GO:0005634">
    <property type="term" value="C:nucleus"/>
    <property type="evidence" value="ECO:0007669"/>
    <property type="project" value="UniProtKB-ARBA"/>
</dbReference>
<evidence type="ECO:0000256" key="5">
    <source>
        <dbReference type="ARBA" id="ARBA00023015"/>
    </source>
</evidence>
<dbReference type="EMBL" id="OC866086">
    <property type="protein sequence ID" value="CAD7632759.1"/>
    <property type="molecule type" value="Genomic_DNA"/>
</dbReference>
<feature type="region of interest" description="Disordered" evidence="8">
    <location>
        <begin position="636"/>
        <end position="672"/>
    </location>
</feature>
<dbReference type="PANTHER" id="PTHR19818">
    <property type="entry name" value="ZINC FINGER PROTEIN ZIC AND GLI"/>
    <property type="match status" value="1"/>
</dbReference>
<feature type="domain" description="C2H2-type" evidence="9">
    <location>
        <begin position="1109"/>
        <end position="1138"/>
    </location>
</feature>
<dbReference type="FunFam" id="3.30.160.60:FF:000032">
    <property type="entry name" value="Krueppel-like factor 4"/>
    <property type="match status" value="1"/>
</dbReference>
<keyword evidence="1" id="KW-0479">Metal-binding</keyword>
<evidence type="ECO:0000259" key="9">
    <source>
        <dbReference type="PROSITE" id="PS50157"/>
    </source>
</evidence>
<dbReference type="Proteomes" id="UP000759131">
    <property type="component" value="Unassembled WGS sequence"/>
</dbReference>
<evidence type="ECO:0000256" key="8">
    <source>
        <dbReference type="SAM" id="MobiDB-lite"/>
    </source>
</evidence>
<dbReference type="PANTHER" id="PTHR19818:SF139">
    <property type="entry name" value="PAIR-RULE PROTEIN ODD-PAIRED"/>
    <property type="match status" value="1"/>
</dbReference>
<protein>
    <recommendedName>
        <fullName evidence="9">C2H2-type domain-containing protein</fullName>
    </recommendedName>
</protein>
<evidence type="ECO:0000256" key="2">
    <source>
        <dbReference type="ARBA" id="ARBA00022737"/>
    </source>
</evidence>
<feature type="domain" description="C2H2-type" evidence="9">
    <location>
        <begin position="1208"/>
        <end position="1237"/>
    </location>
</feature>
<feature type="compositionally biased region" description="Acidic residues" evidence="8">
    <location>
        <begin position="27"/>
        <end position="38"/>
    </location>
</feature>
<evidence type="ECO:0000256" key="6">
    <source>
        <dbReference type="ARBA" id="ARBA00023163"/>
    </source>
</evidence>
<feature type="domain" description="C2H2-type" evidence="9">
    <location>
        <begin position="199"/>
        <end position="228"/>
    </location>
</feature>
<dbReference type="OrthoDB" id="4748970at2759"/>
<feature type="compositionally biased region" description="Acidic residues" evidence="8">
    <location>
        <begin position="524"/>
        <end position="533"/>
    </location>
</feature>
<feature type="domain" description="C2H2-type" evidence="9">
    <location>
        <begin position="786"/>
        <end position="813"/>
    </location>
</feature>
<evidence type="ECO:0000256" key="7">
    <source>
        <dbReference type="PROSITE-ProRule" id="PRU00042"/>
    </source>
</evidence>
<dbReference type="GO" id="GO:0000978">
    <property type="term" value="F:RNA polymerase II cis-regulatory region sequence-specific DNA binding"/>
    <property type="evidence" value="ECO:0007669"/>
    <property type="project" value="TreeGrafter"/>
</dbReference>
<keyword evidence="11" id="KW-1185">Reference proteome</keyword>
<feature type="domain" description="C2H2-type" evidence="9">
    <location>
        <begin position="426"/>
        <end position="455"/>
    </location>
</feature>
<reference evidence="10" key="1">
    <citation type="submission" date="2020-11" db="EMBL/GenBank/DDBJ databases">
        <authorList>
            <person name="Tran Van P."/>
        </authorList>
    </citation>
    <scope>NUCLEOTIDE SEQUENCE</scope>
</reference>
<name>A0A7R9L0D8_9ACAR</name>
<feature type="domain" description="C2H2-type" evidence="9">
    <location>
        <begin position="688"/>
        <end position="717"/>
    </location>
</feature>
<organism evidence="10">
    <name type="scientific">Medioppia subpectinata</name>
    <dbReference type="NCBI Taxonomy" id="1979941"/>
    <lineage>
        <taxon>Eukaryota</taxon>
        <taxon>Metazoa</taxon>
        <taxon>Ecdysozoa</taxon>
        <taxon>Arthropoda</taxon>
        <taxon>Chelicerata</taxon>
        <taxon>Arachnida</taxon>
        <taxon>Acari</taxon>
        <taxon>Acariformes</taxon>
        <taxon>Sarcoptiformes</taxon>
        <taxon>Oribatida</taxon>
        <taxon>Brachypylina</taxon>
        <taxon>Oppioidea</taxon>
        <taxon>Oppiidae</taxon>
        <taxon>Medioppia</taxon>
    </lineage>
</organism>
<feature type="domain" description="C2H2-type" evidence="9">
    <location>
        <begin position="1139"/>
        <end position="1168"/>
    </location>
</feature>
<feature type="domain" description="C2H2-type" evidence="9">
    <location>
        <begin position="553"/>
        <end position="582"/>
    </location>
</feature>
<evidence type="ECO:0000313" key="11">
    <source>
        <dbReference type="Proteomes" id="UP000759131"/>
    </source>
</evidence>
<feature type="compositionally biased region" description="Polar residues" evidence="8">
    <location>
        <begin position="85"/>
        <end position="107"/>
    </location>
</feature>
<feature type="region of interest" description="Disordered" evidence="8">
    <location>
        <begin position="512"/>
        <end position="533"/>
    </location>
</feature>
<feature type="non-terminal residue" evidence="10">
    <location>
        <position position="1"/>
    </location>
</feature>